<dbReference type="PIRSF" id="PIRSF035170">
    <property type="entry name" value="HD_phosphohydro"/>
    <property type="match status" value="1"/>
</dbReference>
<dbReference type="Proteomes" id="UP000007509">
    <property type="component" value="Unassembled WGS sequence"/>
</dbReference>
<dbReference type="OrthoDB" id="9808993at2"/>
<proteinExistence type="predicted"/>
<dbReference type="PANTHER" id="PTHR21174:SF0">
    <property type="entry name" value="HD PHOSPHOHYDROLASE FAMILY PROTEIN-RELATED"/>
    <property type="match status" value="1"/>
</dbReference>
<protein>
    <recommendedName>
        <fullName evidence="3">Metal-dependent HD superfamily phosphohydrolase</fullName>
    </recommendedName>
</protein>
<name>J3CMG0_9FLAO</name>
<dbReference type="EMBL" id="AKJY01000014">
    <property type="protein sequence ID" value="EJL74461.1"/>
    <property type="molecule type" value="Genomic_DNA"/>
</dbReference>
<dbReference type="AlphaFoldDB" id="J3CMG0"/>
<evidence type="ECO:0000313" key="2">
    <source>
        <dbReference type="Proteomes" id="UP000007509"/>
    </source>
</evidence>
<dbReference type="PANTHER" id="PTHR21174">
    <property type="match status" value="1"/>
</dbReference>
<accession>J3CMG0</accession>
<evidence type="ECO:0008006" key="3">
    <source>
        <dbReference type="Google" id="ProtNLM"/>
    </source>
</evidence>
<organism evidence="1 2">
    <name type="scientific">Chryseobacterium populi</name>
    <dbReference type="NCBI Taxonomy" id="1144316"/>
    <lineage>
        <taxon>Bacteria</taxon>
        <taxon>Pseudomonadati</taxon>
        <taxon>Bacteroidota</taxon>
        <taxon>Flavobacteriia</taxon>
        <taxon>Flavobacteriales</taxon>
        <taxon>Weeksellaceae</taxon>
        <taxon>Chryseobacterium group</taxon>
        <taxon>Chryseobacterium</taxon>
    </lineage>
</organism>
<keyword evidence="2" id="KW-1185">Reference proteome</keyword>
<sequence>MINLYETFKKSCLPFTADQHLINDLWLEIEQKYSGKGRYYHNLEHIGNMFLEIEAVKKFISNFSNISFAIFYHDVIYDSSSKSNEEKSAEFAQTRLQKLPMDHESVNRVCKQIVATKTHQKSSDTDTNYLLDADLSILGKNLETYLDYTRKIRKEYSIYPDFLYKPGRKKVLQHFLELDNIFKTDYFKERYEVQAKLNIEYELRSL</sequence>
<dbReference type="Gene3D" id="1.10.3210.10">
    <property type="entry name" value="Hypothetical protein af1432"/>
    <property type="match status" value="1"/>
</dbReference>
<dbReference type="InterPro" id="IPR009218">
    <property type="entry name" value="HD_phosphohydro"/>
</dbReference>
<dbReference type="SUPFAM" id="SSF109604">
    <property type="entry name" value="HD-domain/PDEase-like"/>
    <property type="match status" value="1"/>
</dbReference>
<dbReference type="PATRIC" id="fig|1144316.3.peg.1205"/>
<evidence type="ECO:0000313" key="1">
    <source>
        <dbReference type="EMBL" id="EJL74461.1"/>
    </source>
</evidence>
<comment type="caution">
    <text evidence="1">The sequence shown here is derived from an EMBL/GenBank/DDBJ whole genome shotgun (WGS) entry which is preliminary data.</text>
</comment>
<dbReference type="RefSeq" id="WP_007841600.1">
    <property type="nucleotide sequence ID" value="NZ_AKJY01000014.1"/>
</dbReference>
<reference evidence="1 2" key="1">
    <citation type="journal article" date="2012" name="J. Bacteriol.">
        <title>Twenty-one genome sequences from Pseudomonas species and 19 genome sequences from diverse bacteria isolated from the rhizosphere and endosphere of Populus deltoides.</title>
        <authorList>
            <person name="Brown S.D."/>
            <person name="Utturkar S.M."/>
            <person name="Klingeman D.M."/>
            <person name="Johnson C.M."/>
            <person name="Martin S.L."/>
            <person name="Land M.L."/>
            <person name="Lu T.Y."/>
            <person name="Schadt C.W."/>
            <person name="Doktycz M.J."/>
            <person name="Pelletier D.A."/>
        </authorList>
    </citation>
    <scope>NUCLEOTIDE SEQUENCE [LARGE SCALE GENOMIC DNA]</scope>
    <source>
        <strain evidence="1 2">CF314</strain>
    </source>
</reference>
<gene>
    <name evidence="1" type="ORF">PMI13_01201</name>
</gene>